<name>A0A975A290_9BACT</name>
<dbReference type="Proteomes" id="UP000662783">
    <property type="component" value="Chromosome"/>
</dbReference>
<keyword evidence="2" id="KW-1185">Reference proteome</keyword>
<protein>
    <submittedName>
        <fullName evidence="1">DUF3052 domain-containing protein</fullName>
    </submittedName>
</protein>
<dbReference type="KEGG" id="fuv:JR347_09140"/>
<proteinExistence type="predicted"/>
<organism evidence="1 2">
    <name type="scientific">Fulvivirga lutea</name>
    <dbReference type="NCBI Taxonomy" id="2810512"/>
    <lineage>
        <taxon>Bacteria</taxon>
        <taxon>Pseudomonadati</taxon>
        <taxon>Bacteroidota</taxon>
        <taxon>Cytophagia</taxon>
        <taxon>Cytophagales</taxon>
        <taxon>Fulvivirgaceae</taxon>
        <taxon>Fulvivirga</taxon>
    </lineage>
</organism>
<reference evidence="1" key="1">
    <citation type="submission" date="2021-02" db="EMBL/GenBank/DDBJ databases">
        <title>Fulvivirga sp. S481 isolated from sea water.</title>
        <authorList>
            <person name="Bae S.S."/>
            <person name="Baek K."/>
        </authorList>
    </citation>
    <scope>NUCLEOTIDE SEQUENCE</scope>
    <source>
        <strain evidence="1">S481</strain>
    </source>
</reference>
<accession>A0A975A290</accession>
<dbReference type="RefSeq" id="WP_205723745.1">
    <property type="nucleotide sequence ID" value="NZ_CP070608.1"/>
</dbReference>
<evidence type="ECO:0000313" key="1">
    <source>
        <dbReference type="EMBL" id="QSE99234.1"/>
    </source>
</evidence>
<dbReference type="AlphaFoldDB" id="A0A975A290"/>
<dbReference type="EMBL" id="CP070608">
    <property type="protein sequence ID" value="QSE99234.1"/>
    <property type="molecule type" value="Genomic_DNA"/>
</dbReference>
<evidence type="ECO:0000313" key="2">
    <source>
        <dbReference type="Proteomes" id="UP000662783"/>
    </source>
</evidence>
<gene>
    <name evidence="1" type="ORF">JR347_09140</name>
</gene>
<sequence>MNAGYSGTPLAKKLGIKEGYKVLFVNQPEHYFNLFADLPEIEEAKKTDSELDFIHLFVFTHKEMDAHFKSCKSQLAKKGTLWVSWPKKASKVPTDLDGNIVREYGLANGLVDVKVCAVDKTWSGLKFMYRIKDR</sequence>